<comment type="caution">
    <text evidence="2">The sequence shown here is derived from an EMBL/GenBank/DDBJ whole genome shotgun (WGS) entry which is preliminary data.</text>
</comment>
<protein>
    <submittedName>
        <fullName evidence="2">Uncharacterized protein</fullName>
    </submittedName>
</protein>
<evidence type="ECO:0000313" key="3">
    <source>
        <dbReference type="Proteomes" id="UP000708208"/>
    </source>
</evidence>
<feature type="chain" id="PRO_5035278051" evidence="1">
    <location>
        <begin position="32"/>
        <end position="103"/>
    </location>
</feature>
<gene>
    <name evidence="2" type="ORF">AFUS01_LOCUS3629</name>
</gene>
<keyword evidence="3" id="KW-1185">Reference proteome</keyword>
<accession>A0A8J2J8B1</accession>
<keyword evidence="1" id="KW-0732">Signal</keyword>
<evidence type="ECO:0000313" key="2">
    <source>
        <dbReference type="EMBL" id="CAG7692172.1"/>
    </source>
</evidence>
<proteinExistence type="predicted"/>
<organism evidence="2 3">
    <name type="scientific">Allacma fusca</name>
    <dbReference type="NCBI Taxonomy" id="39272"/>
    <lineage>
        <taxon>Eukaryota</taxon>
        <taxon>Metazoa</taxon>
        <taxon>Ecdysozoa</taxon>
        <taxon>Arthropoda</taxon>
        <taxon>Hexapoda</taxon>
        <taxon>Collembola</taxon>
        <taxon>Symphypleona</taxon>
        <taxon>Sminthuridae</taxon>
        <taxon>Allacma</taxon>
    </lineage>
</organism>
<dbReference type="AlphaFoldDB" id="A0A8J2J8B1"/>
<dbReference type="Proteomes" id="UP000708208">
    <property type="component" value="Unassembled WGS sequence"/>
</dbReference>
<feature type="signal peptide" evidence="1">
    <location>
        <begin position="1"/>
        <end position="31"/>
    </location>
</feature>
<name>A0A8J2J8B1_9HEXA</name>
<sequence>MLMGYKISGNFTKTWVTLTLLISVLTNPGLSSPPPCPPGPCLAMGPLCQCNNQCCSNSCAQLYEGKKKNCADRVWPCSTLRGVSVRADDTATGIPGLWERLSD</sequence>
<dbReference type="EMBL" id="CAJVCH010021912">
    <property type="protein sequence ID" value="CAG7692172.1"/>
    <property type="molecule type" value="Genomic_DNA"/>
</dbReference>
<reference evidence="2" key="1">
    <citation type="submission" date="2021-06" db="EMBL/GenBank/DDBJ databases">
        <authorList>
            <person name="Hodson N. C."/>
            <person name="Mongue J. A."/>
            <person name="Jaron S. K."/>
        </authorList>
    </citation>
    <scope>NUCLEOTIDE SEQUENCE</scope>
</reference>
<evidence type="ECO:0000256" key="1">
    <source>
        <dbReference type="SAM" id="SignalP"/>
    </source>
</evidence>